<dbReference type="PROSITE" id="PS51257">
    <property type="entry name" value="PROKAR_LIPOPROTEIN"/>
    <property type="match status" value="1"/>
</dbReference>
<dbReference type="EMBL" id="CP103141">
    <property type="protein sequence ID" value="UVQ75790.1"/>
    <property type="molecule type" value="Genomic_DNA"/>
</dbReference>
<evidence type="ECO:0000259" key="2">
    <source>
        <dbReference type="Pfam" id="PF14322"/>
    </source>
</evidence>
<evidence type="ECO:0000313" key="5">
    <source>
        <dbReference type="Proteomes" id="UP001060104"/>
    </source>
</evidence>
<name>A0A174LJK3_9BACE</name>
<dbReference type="Gene3D" id="1.25.40.390">
    <property type="match status" value="1"/>
</dbReference>
<dbReference type="GeneID" id="69588037"/>
<gene>
    <name evidence="3" type="ORF">ERS852461_02127</name>
    <name evidence="4" type="ORF">NXY30_05145</name>
</gene>
<sequence>MKKRNILLTFLAVAGMLTATSCKDYLDEMPDNRAELDSESKIISLLVSAYPETDYIFCTELGTDNVDDFGESNPYGDRFMEQIYNWQVITEADNEDPSRIWEGCYNAIAVANQALASIAEMEETSALKAAKGEALICRAYSHFILVNTFAQHYTKANAATDLGITYMEVPETELDPKYERNTVAEVYEKIEKDLKEGLPLISDEIYTVPKYHFNMKAAYAFATRFYLYYQRWQDAIDCATKALGSSPAGQLRDYAALDALPKDPFSKVCEQYVSANVKANYLLQTAYSQLGLVFTSYYTGSRYAHGAYLAQTETLMSRGPWGPFANKVYKFYPWASTGTNFDKTLVPRFPYLIEYTDPVAQTGYARTVYAAFTAEETLLARAEAYILLKEYDKALADLQTWVNNTINGPYTLTKEAIENWVASYEYYTPNAPTPKKKLNPEFTIEEGQQEAYLQFLLYARRYETLFTGLRWFDIKRYGIEIYRRTMQSGQPVTIGDMLKVRDNRCALQIPTDVISAGITPNPR</sequence>
<protein>
    <submittedName>
        <fullName evidence="3 4">SusD family</fullName>
    </submittedName>
</protein>
<dbReference type="Proteomes" id="UP001060104">
    <property type="component" value="Chromosome"/>
</dbReference>
<reference evidence="4" key="2">
    <citation type="submission" date="2022-08" db="EMBL/GenBank/DDBJ databases">
        <title>Genome Sequencing of Bacteroides fragilis Group Isolates with Nanopore Technology.</title>
        <authorList>
            <person name="Tisza M.J."/>
            <person name="Smith D."/>
            <person name="Dekker J.P."/>
        </authorList>
    </citation>
    <scope>NUCLEOTIDE SEQUENCE</scope>
    <source>
        <strain evidence="4">BFG-527</strain>
    </source>
</reference>
<dbReference type="SUPFAM" id="SSF48452">
    <property type="entry name" value="TPR-like"/>
    <property type="match status" value="1"/>
</dbReference>
<keyword evidence="1" id="KW-0732">Signal</keyword>
<feature type="chain" id="PRO_5008027039" evidence="1">
    <location>
        <begin position="20"/>
        <end position="523"/>
    </location>
</feature>
<dbReference type="Pfam" id="PF14322">
    <property type="entry name" value="SusD-like_3"/>
    <property type="match status" value="1"/>
</dbReference>
<proteinExistence type="predicted"/>
<evidence type="ECO:0000256" key="1">
    <source>
        <dbReference type="SAM" id="SignalP"/>
    </source>
</evidence>
<dbReference type="InterPro" id="IPR033985">
    <property type="entry name" value="SusD-like_N"/>
</dbReference>
<keyword evidence="5" id="KW-1185">Reference proteome</keyword>
<dbReference type="AlphaFoldDB" id="A0A174LJK3"/>
<feature type="signal peptide" evidence="1">
    <location>
        <begin position="1"/>
        <end position="19"/>
    </location>
</feature>
<feature type="domain" description="SusD-like N-terminal" evidence="2">
    <location>
        <begin position="24"/>
        <end position="227"/>
    </location>
</feature>
<evidence type="ECO:0000313" key="3">
    <source>
        <dbReference type="EMBL" id="CUP23061.1"/>
    </source>
</evidence>
<evidence type="ECO:0000313" key="4">
    <source>
        <dbReference type="EMBL" id="UVQ75790.1"/>
    </source>
</evidence>
<accession>A0A174LJK3</accession>
<dbReference type="Proteomes" id="UP000095606">
    <property type="component" value="Unassembled WGS sequence"/>
</dbReference>
<dbReference type="InterPro" id="IPR011990">
    <property type="entry name" value="TPR-like_helical_dom_sf"/>
</dbReference>
<dbReference type="RefSeq" id="WP_055269463.1">
    <property type="nucleotide sequence ID" value="NZ_CAXKYA010000048.1"/>
</dbReference>
<reference evidence="3" key="1">
    <citation type="submission" date="2015-09" db="EMBL/GenBank/DDBJ databases">
        <authorList>
            <consortium name="Pathogen Informatics"/>
        </authorList>
    </citation>
    <scope>NUCLEOTIDE SEQUENCE [LARGE SCALE GENOMIC DNA]</scope>
    <source>
        <strain evidence="3">2789STDY5834846</strain>
    </source>
</reference>
<dbReference type="EMBL" id="CZAE01000009">
    <property type="protein sequence ID" value="CUP23061.1"/>
    <property type="molecule type" value="Genomic_DNA"/>
</dbReference>
<dbReference type="Gene3D" id="1.25.40.900">
    <property type="match status" value="1"/>
</dbReference>
<organism evidence="3">
    <name type="scientific">Bacteroides faecis</name>
    <dbReference type="NCBI Taxonomy" id="674529"/>
    <lineage>
        <taxon>Bacteria</taxon>
        <taxon>Pseudomonadati</taxon>
        <taxon>Bacteroidota</taxon>
        <taxon>Bacteroidia</taxon>
        <taxon>Bacteroidales</taxon>
        <taxon>Bacteroidaceae</taxon>
        <taxon>Bacteroides</taxon>
    </lineage>
</organism>